<dbReference type="AlphaFoldDB" id="A0A4Q1BJW6"/>
<dbReference type="VEuPathDB" id="FungiDB:TREMEDRAFT_28036"/>
<evidence type="ECO:0000256" key="1">
    <source>
        <dbReference type="SAM" id="Phobius"/>
    </source>
</evidence>
<feature type="transmembrane region" description="Helical" evidence="1">
    <location>
        <begin position="20"/>
        <end position="42"/>
    </location>
</feature>
<feature type="transmembrane region" description="Helical" evidence="1">
    <location>
        <begin position="54"/>
        <end position="75"/>
    </location>
</feature>
<sequence length="170" mass="18382">MATSSYPIFGSQNPRTQVALHAGLKMGQTMGMIVPPIYLLTLAVRKRPFSIRRLMNVTTTWVGIGSIGLGGLVWARMGSQSEEAIFDRCERLKYNQGQLRCDDYSIIGASLGAIVTPAILLRRAPLPTLVFGGASLGLGMGTLTHIIKSFTEGEDVRPEGMVCSLFPRPA</sequence>
<evidence type="ECO:0000313" key="3">
    <source>
        <dbReference type="Proteomes" id="UP000289152"/>
    </source>
</evidence>
<feature type="transmembrane region" description="Helical" evidence="1">
    <location>
        <begin position="128"/>
        <end position="147"/>
    </location>
</feature>
<keyword evidence="1" id="KW-0472">Membrane</keyword>
<dbReference type="InParanoid" id="A0A4Q1BJW6"/>
<feature type="transmembrane region" description="Helical" evidence="1">
    <location>
        <begin position="104"/>
        <end position="121"/>
    </location>
</feature>
<keyword evidence="1" id="KW-1133">Transmembrane helix</keyword>
<comment type="caution">
    <text evidence="2">The sequence shown here is derived from an EMBL/GenBank/DDBJ whole genome shotgun (WGS) entry which is preliminary data.</text>
</comment>
<keyword evidence="1" id="KW-0812">Transmembrane</keyword>
<dbReference type="Pfam" id="PF08560">
    <property type="entry name" value="DUF1757"/>
    <property type="match status" value="1"/>
</dbReference>
<accession>A0A4Q1BJW6</accession>
<dbReference type="InterPro" id="IPR013869">
    <property type="entry name" value="DUF1757"/>
</dbReference>
<name>A0A4Q1BJW6_TREME</name>
<gene>
    <name evidence="2" type="ORF">M231_04751</name>
</gene>
<dbReference type="Proteomes" id="UP000289152">
    <property type="component" value="Unassembled WGS sequence"/>
</dbReference>
<evidence type="ECO:0000313" key="2">
    <source>
        <dbReference type="EMBL" id="RXK37965.1"/>
    </source>
</evidence>
<keyword evidence="3" id="KW-1185">Reference proteome</keyword>
<dbReference type="EMBL" id="SDIL01000056">
    <property type="protein sequence ID" value="RXK37965.1"/>
    <property type="molecule type" value="Genomic_DNA"/>
</dbReference>
<organism evidence="2 3">
    <name type="scientific">Tremella mesenterica</name>
    <name type="common">Jelly fungus</name>
    <dbReference type="NCBI Taxonomy" id="5217"/>
    <lineage>
        <taxon>Eukaryota</taxon>
        <taxon>Fungi</taxon>
        <taxon>Dikarya</taxon>
        <taxon>Basidiomycota</taxon>
        <taxon>Agaricomycotina</taxon>
        <taxon>Tremellomycetes</taxon>
        <taxon>Tremellales</taxon>
        <taxon>Tremellaceae</taxon>
        <taxon>Tremella</taxon>
    </lineage>
</organism>
<proteinExistence type="predicted"/>
<reference evidence="2 3" key="1">
    <citation type="submission" date="2016-06" db="EMBL/GenBank/DDBJ databases">
        <title>Evolution of pathogenesis and genome organization in the Tremellales.</title>
        <authorList>
            <person name="Cuomo C."/>
            <person name="Litvintseva A."/>
            <person name="Heitman J."/>
            <person name="Chen Y."/>
            <person name="Sun S."/>
            <person name="Springer D."/>
            <person name="Dromer F."/>
            <person name="Young S."/>
            <person name="Zeng Q."/>
            <person name="Chapman S."/>
            <person name="Gujja S."/>
            <person name="Saif S."/>
            <person name="Birren B."/>
        </authorList>
    </citation>
    <scope>NUCLEOTIDE SEQUENCE [LARGE SCALE GENOMIC DNA]</scope>
    <source>
        <strain evidence="2 3">ATCC 28783</strain>
    </source>
</reference>
<dbReference type="OrthoDB" id="2524788at2759"/>
<protein>
    <submittedName>
        <fullName evidence="2">Uncharacterized protein</fullName>
    </submittedName>
</protein>